<keyword evidence="2" id="KW-1185">Reference proteome</keyword>
<sequence length="418" mass="45518">MLWDYIVVGGGLAGSVVSNRLLEQDSSLNILLVEAGINANDRQDIVWPNSTNGQFGEFDWAYSSEPQANLNNRVLASNSGKGLGGGTLINGAFWVRGHTVEYNEWADLVDDQRWSYQGQLPYMRKTEAFFTEDTDLEQHGLDGNVKVQSRTSTNRSFPMREPLLESWDALGVTQLPRLDGNAGQPVGIAEAQENRNQGRRQQTSLVYSLDGITVLTETLVSKVITSKNSKGVITTKGIQLSNGTKIYGKETILSAGAYRTPQILLLSGIGPAATLKKYKIPVVLDQPHVGQHLRDHPLLATFWSLQDPSAGYAKESGNSLWEQPQYDWGLDIDFITTLSVPKQGLAAAIAEDEGVTPDPESHPLLNQDRAHVSHTVQYSGVSTDGSAVMMLTLLLASQSHGFVTISSTDISDPPVIDA</sequence>
<gene>
    <name evidence="1" type="ORF">NM208_g1630</name>
</gene>
<dbReference type="EMBL" id="JANRMS010000086">
    <property type="protein sequence ID" value="KAJ3547222.1"/>
    <property type="molecule type" value="Genomic_DNA"/>
</dbReference>
<accession>A0ACC1SVL7</accession>
<reference evidence="1" key="1">
    <citation type="submission" date="2022-08" db="EMBL/GenBank/DDBJ databases">
        <title>Genome Sequence of Fusarium decemcellulare.</title>
        <authorList>
            <person name="Buettner E."/>
        </authorList>
    </citation>
    <scope>NUCLEOTIDE SEQUENCE</scope>
    <source>
        <strain evidence="1">Babe19</strain>
    </source>
</reference>
<comment type="caution">
    <text evidence="1">The sequence shown here is derived from an EMBL/GenBank/DDBJ whole genome shotgun (WGS) entry which is preliminary data.</text>
</comment>
<organism evidence="1 2">
    <name type="scientific">Fusarium decemcellulare</name>
    <dbReference type="NCBI Taxonomy" id="57161"/>
    <lineage>
        <taxon>Eukaryota</taxon>
        <taxon>Fungi</taxon>
        <taxon>Dikarya</taxon>
        <taxon>Ascomycota</taxon>
        <taxon>Pezizomycotina</taxon>
        <taxon>Sordariomycetes</taxon>
        <taxon>Hypocreomycetidae</taxon>
        <taxon>Hypocreales</taxon>
        <taxon>Nectriaceae</taxon>
        <taxon>Fusarium</taxon>
        <taxon>Fusarium decemcellulare species complex</taxon>
    </lineage>
</organism>
<evidence type="ECO:0000313" key="2">
    <source>
        <dbReference type="Proteomes" id="UP001148629"/>
    </source>
</evidence>
<dbReference type="Proteomes" id="UP001148629">
    <property type="component" value="Unassembled WGS sequence"/>
</dbReference>
<protein>
    <submittedName>
        <fullName evidence="1">Uncharacterized protein</fullName>
    </submittedName>
</protein>
<proteinExistence type="predicted"/>
<evidence type="ECO:0000313" key="1">
    <source>
        <dbReference type="EMBL" id="KAJ3547222.1"/>
    </source>
</evidence>
<name>A0ACC1SVL7_9HYPO</name>